<accession>A0ABR6PEU3</accession>
<keyword evidence="1" id="KW-0732">Signal</keyword>
<reference evidence="2 3" key="1">
    <citation type="submission" date="2020-08" db="EMBL/GenBank/DDBJ databases">
        <title>Genomic Encyclopedia of Type Strains, Phase IV (KMG-V): Genome sequencing to study the core and pangenomes of soil and plant-associated prokaryotes.</title>
        <authorList>
            <person name="Whitman W."/>
        </authorList>
    </citation>
    <scope>NUCLEOTIDE SEQUENCE [LARGE SCALE GENOMIC DNA]</scope>
    <source>
        <strain evidence="2 3">ANJLi2</strain>
    </source>
</reference>
<name>A0ABR6PEU3_9SPHI</name>
<keyword evidence="3" id="KW-1185">Reference proteome</keyword>
<feature type="chain" id="PRO_5046657049" evidence="1">
    <location>
        <begin position="24"/>
        <end position="190"/>
    </location>
</feature>
<evidence type="ECO:0000256" key="1">
    <source>
        <dbReference type="SAM" id="SignalP"/>
    </source>
</evidence>
<evidence type="ECO:0000313" key="3">
    <source>
        <dbReference type="Proteomes" id="UP000541583"/>
    </source>
</evidence>
<dbReference type="RefSeq" id="WP_076369725.1">
    <property type="nucleotide sequence ID" value="NZ_FTMG01000001.1"/>
</dbReference>
<evidence type="ECO:0000313" key="2">
    <source>
        <dbReference type="EMBL" id="MBB6107759.1"/>
    </source>
</evidence>
<organism evidence="2 3">
    <name type="scientific">Mucilaginibacter lappiensis</name>
    <dbReference type="NCBI Taxonomy" id="354630"/>
    <lineage>
        <taxon>Bacteria</taxon>
        <taxon>Pseudomonadati</taxon>
        <taxon>Bacteroidota</taxon>
        <taxon>Sphingobacteriia</taxon>
        <taxon>Sphingobacteriales</taxon>
        <taxon>Sphingobacteriaceae</taxon>
        <taxon>Mucilaginibacter</taxon>
    </lineage>
</organism>
<sequence length="190" mass="22010">MRKFNFTIITSFILLLLSFTADAQLKTKVVNGQIVIDDGSMVFRRAQYKSLADSLDKNIKAHPNDTTSLFFRALIYLRSNDAMAKPAQRTKGALEDLTVARNMAEKANDLKMKDFRLKVLRAGIYKELVYRFTGDESWMFNSKQIAERKSLFDNYKVLTNKYYNELALLDSNNAYDYQKLKVKDNYPLSK</sequence>
<gene>
    <name evidence="2" type="ORF">HDF23_000489</name>
</gene>
<dbReference type="EMBL" id="JACHCB010000001">
    <property type="protein sequence ID" value="MBB6107759.1"/>
    <property type="molecule type" value="Genomic_DNA"/>
</dbReference>
<feature type="signal peptide" evidence="1">
    <location>
        <begin position="1"/>
        <end position="23"/>
    </location>
</feature>
<dbReference type="Proteomes" id="UP000541583">
    <property type="component" value="Unassembled WGS sequence"/>
</dbReference>
<proteinExistence type="predicted"/>
<protein>
    <submittedName>
        <fullName evidence="2">Uncharacterized protein</fullName>
    </submittedName>
</protein>
<comment type="caution">
    <text evidence="2">The sequence shown here is derived from an EMBL/GenBank/DDBJ whole genome shotgun (WGS) entry which is preliminary data.</text>
</comment>